<sequence>MALHMKQYSKTHPIHQPYQVLLQKQEQAHSSQAMLDWANPAIYNSEIGSTTAFLFTRDIEESSTAMPVQEQPALESNGMRLAAAISGPLCALLLIIGGVLALYYKGFFAIENEVSSRNRSNRTNVHQHPHKNKPTKDHSVKDQQLNHQHHSNQHSLPQSGRNHTRLSHRKMRSKRSMRHVTTDGSVRADGVASIGATAVGATIASGGLRRHRSIAALQYPEAVITTVGSNNTPVINAAISNSCTHNGSSPQRTPTPILTGTSAMINSFLAPTGSVRKTPTITGLPRLGHHNQQDDKASKQSLSALQLSQQPITSQPLQGLHLSACPSLTGGTTATTANGGSISSASRFYSPAYSQQQLPYLGAPTTTLRGSSATLNTLEDYLTLCPEDDTPLAKRAHTYPNPTTAVTPDITCANNLAPGHTTSPDRSTSRPLSSIPLQSHSIHIFSDSNPLINTAYNNSRILTPPESMAHSISTHDHIIHIHSDVRNEQSTDIEKTSAPVQIPMTAKTADTTYHIRWKNSQIATSRLVNNNDSSQQRQLQALLLKLSEVSDSEGLWTDEDDSDDFDDEDSSDDDMRETIAEYSEWLESVHGAQTSSLLDLEGAFGSEDCKSVTQSESKLAVRLSNQPRSRPHSRNGSITDGANSQRQHQSYTAHQSFEARLKQQLHLQQYQHQQLILSRVAENVSTSPRGMHVIDSIDTSKSTWKLGGLKYISREESKRLHAERRAAARRRSHRESHSMVSRVSSTAQRRHDQKRRSSRRSSRRMYFIQSSNDSLQPALYRSTSFGETPLLDTF</sequence>
<feature type="region of interest" description="Disordered" evidence="1">
    <location>
        <begin position="725"/>
        <end position="768"/>
    </location>
</feature>
<feature type="compositionally biased region" description="Acidic residues" evidence="1">
    <location>
        <begin position="556"/>
        <end position="574"/>
    </location>
</feature>
<keyword evidence="2" id="KW-0812">Transmembrane</keyword>
<feature type="transmembrane region" description="Helical" evidence="2">
    <location>
        <begin position="81"/>
        <end position="104"/>
    </location>
</feature>
<gene>
    <name evidence="3" type="ORF">BDEG_20069</name>
</gene>
<feature type="region of interest" description="Disordered" evidence="1">
    <location>
        <begin position="274"/>
        <end position="306"/>
    </location>
</feature>
<feature type="region of interest" description="Disordered" evidence="1">
    <location>
        <begin position="554"/>
        <end position="574"/>
    </location>
</feature>
<dbReference type="EMBL" id="DS022300">
    <property type="protein sequence ID" value="OAJ35837.1"/>
    <property type="molecule type" value="Genomic_DNA"/>
</dbReference>
<name>A0A177W6X9_BATDL</name>
<feature type="region of interest" description="Disordered" evidence="1">
    <location>
        <begin position="117"/>
        <end position="182"/>
    </location>
</feature>
<feature type="compositionally biased region" description="Polar residues" evidence="1">
    <location>
        <begin position="420"/>
        <end position="434"/>
    </location>
</feature>
<organism evidence="3 4">
    <name type="scientific">Batrachochytrium dendrobatidis (strain JEL423)</name>
    <dbReference type="NCBI Taxonomy" id="403673"/>
    <lineage>
        <taxon>Eukaryota</taxon>
        <taxon>Fungi</taxon>
        <taxon>Fungi incertae sedis</taxon>
        <taxon>Chytridiomycota</taxon>
        <taxon>Chytridiomycota incertae sedis</taxon>
        <taxon>Chytridiomycetes</taxon>
        <taxon>Rhizophydiales</taxon>
        <taxon>Rhizophydiales incertae sedis</taxon>
        <taxon>Batrachochytrium</taxon>
    </lineage>
</organism>
<protein>
    <submittedName>
        <fullName evidence="3">Uncharacterized protein</fullName>
    </submittedName>
</protein>
<proteinExistence type="predicted"/>
<evidence type="ECO:0000313" key="3">
    <source>
        <dbReference type="EMBL" id="OAJ35837.1"/>
    </source>
</evidence>
<dbReference type="OrthoDB" id="10689103at2759"/>
<accession>A0A177W6X9</accession>
<evidence type="ECO:0000256" key="1">
    <source>
        <dbReference type="SAM" id="MobiDB-lite"/>
    </source>
</evidence>
<feature type="compositionally biased region" description="Basic residues" evidence="1">
    <location>
        <begin position="751"/>
        <end position="763"/>
    </location>
</feature>
<reference evidence="3 4" key="1">
    <citation type="submission" date="2006-10" db="EMBL/GenBank/DDBJ databases">
        <title>The Genome Sequence of Batrachochytrium dendrobatidis JEL423.</title>
        <authorList>
            <consortium name="The Broad Institute Genome Sequencing Platform"/>
            <person name="Birren B."/>
            <person name="Lander E."/>
            <person name="Galagan J."/>
            <person name="Cuomo C."/>
            <person name="Devon K."/>
            <person name="Jaffe D."/>
            <person name="Butler J."/>
            <person name="Alvarez P."/>
            <person name="Gnerre S."/>
            <person name="Grabherr M."/>
            <person name="Kleber M."/>
            <person name="Mauceli E."/>
            <person name="Brockman W."/>
            <person name="Young S."/>
            <person name="LaButti K."/>
            <person name="Sykes S."/>
            <person name="DeCaprio D."/>
            <person name="Crawford M."/>
            <person name="Koehrsen M."/>
            <person name="Engels R."/>
            <person name="Montgomery P."/>
            <person name="Pearson M."/>
            <person name="Howarth C."/>
            <person name="Larson L."/>
            <person name="White J."/>
            <person name="O'Leary S."/>
            <person name="Kodira C."/>
            <person name="Zeng Q."/>
            <person name="Yandava C."/>
            <person name="Alvarado L."/>
            <person name="Longcore J."/>
            <person name="James T."/>
        </authorList>
    </citation>
    <scope>NUCLEOTIDE SEQUENCE [LARGE SCALE GENOMIC DNA]</scope>
    <source>
        <strain evidence="3 4">JEL423</strain>
    </source>
</reference>
<dbReference type="AlphaFoldDB" id="A0A177W6X9"/>
<keyword evidence="2" id="KW-1133">Transmembrane helix</keyword>
<keyword evidence="2" id="KW-0472">Membrane</keyword>
<dbReference type="VEuPathDB" id="FungiDB:BDEG_20069"/>
<reference evidence="3 4" key="2">
    <citation type="submission" date="2016-05" db="EMBL/GenBank/DDBJ databases">
        <title>Lineage-specific infection strategies underlie the spectrum of fungal disease in amphibians.</title>
        <authorList>
            <person name="Cuomo C.A."/>
            <person name="Farrer R.A."/>
            <person name="James T."/>
            <person name="Longcore J."/>
            <person name="Birren B."/>
        </authorList>
    </citation>
    <scope>NUCLEOTIDE SEQUENCE [LARGE SCALE GENOMIC DNA]</scope>
    <source>
        <strain evidence="3 4">JEL423</strain>
    </source>
</reference>
<feature type="compositionally biased region" description="Basic residues" evidence="1">
    <location>
        <begin position="162"/>
        <end position="178"/>
    </location>
</feature>
<evidence type="ECO:0000313" key="4">
    <source>
        <dbReference type="Proteomes" id="UP000077115"/>
    </source>
</evidence>
<feature type="region of interest" description="Disordered" evidence="1">
    <location>
        <begin position="615"/>
        <end position="654"/>
    </location>
</feature>
<evidence type="ECO:0000256" key="2">
    <source>
        <dbReference type="SAM" id="Phobius"/>
    </source>
</evidence>
<dbReference type="Proteomes" id="UP000077115">
    <property type="component" value="Unassembled WGS sequence"/>
</dbReference>
<feature type="region of interest" description="Disordered" evidence="1">
    <location>
        <begin position="415"/>
        <end position="434"/>
    </location>
</feature>